<evidence type="ECO:0000313" key="1">
    <source>
        <dbReference type="EMBL" id="QKE90470.1"/>
    </source>
</evidence>
<dbReference type="RefSeq" id="WP_171835418.1">
    <property type="nucleotide sequence ID" value="NZ_CP053708.1"/>
</dbReference>
<accession>A0A6M8HQA3</accession>
<protein>
    <recommendedName>
        <fullName evidence="3">Terminase</fullName>
    </recommendedName>
</protein>
<sequence length="595" mass="66179">MIRQGPIQAGSAWARPALSPAQWAIYEAGWNQTARFRVAVCGRRFGKALALDTMLPGPDGWTRMGDVEPGMRLFDELGQVCVVTYATHIMLGRPCNTILFGDGGEITADDEHLWPVSVAGTVGTKLLTTRLIRNGLAMGLKFHIPDLLPAGWSGSDDRRRAGFHLIRAIRPVDTTAVRCIQVDSLSRLYLCGRSLIATHNTFLMAEELRRAARLAVRENIGTENEIWYGAPTFLQAKRVMWGRVKRAIPRSWIDGAPSETNCSIRLRSGHVIRLVGLDASENLRGSGLWFFGGDEWADCRPSAWREVIRPMLSTSRGHALFIGTPKGFDHFRDAYIMGQPGGDPSYRSFLFTTADGGQVPPEELQAAEKELDARVFRQEYGASFETYAGRVVYAFSRAENVRRSAHDPNRPLHVGMDFNVNPMSATVWQEEGETTRQIDEIILPTSNTDEMADEIARRFGRDGFEPGRKMLDHITVYPDPAGAQRRSSAGGKTDIGILREKGFVVCALRAHPPVRDRLNVMNRHFRSADGTVLATVDPRCTRSIEAYERLVYKEGTNEPDKGLGFDHLVDASGYYLFGRRSVNSAATATSSFMER</sequence>
<organism evidence="1 2">
    <name type="scientific">Lichenicola cladoniae</name>
    <dbReference type="NCBI Taxonomy" id="1484109"/>
    <lineage>
        <taxon>Bacteria</taxon>
        <taxon>Pseudomonadati</taxon>
        <taxon>Pseudomonadota</taxon>
        <taxon>Alphaproteobacteria</taxon>
        <taxon>Acetobacterales</taxon>
        <taxon>Acetobacteraceae</taxon>
        <taxon>Lichenicola</taxon>
    </lineage>
</organism>
<dbReference type="Gene3D" id="3.40.50.300">
    <property type="entry name" value="P-loop containing nucleotide triphosphate hydrolases"/>
    <property type="match status" value="1"/>
</dbReference>
<gene>
    <name evidence="1" type="ORF">HN018_10870</name>
</gene>
<dbReference type="AlphaFoldDB" id="A0A6M8HQA3"/>
<evidence type="ECO:0008006" key="3">
    <source>
        <dbReference type="Google" id="ProtNLM"/>
    </source>
</evidence>
<name>A0A6M8HQA3_9PROT</name>
<evidence type="ECO:0000313" key="2">
    <source>
        <dbReference type="Proteomes" id="UP000500767"/>
    </source>
</evidence>
<keyword evidence="2" id="KW-1185">Reference proteome</keyword>
<dbReference type="InterPro" id="IPR027417">
    <property type="entry name" value="P-loop_NTPase"/>
</dbReference>
<reference evidence="1 2" key="1">
    <citation type="journal article" date="2014" name="World J. Microbiol. Biotechnol.">
        <title>Biodiversity and physiological characteristics of Antarctic and Arctic lichens-associated bacteria.</title>
        <authorList>
            <person name="Lee Y.M."/>
            <person name="Kim E.H."/>
            <person name="Lee H.K."/>
            <person name="Hong S.G."/>
        </authorList>
    </citation>
    <scope>NUCLEOTIDE SEQUENCE [LARGE SCALE GENOMIC DNA]</scope>
    <source>
        <strain evidence="1 2">PAMC 26569</strain>
    </source>
</reference>
<dbReference type="EMBL" id="CP053708">
    <property type="protein sequence ID" value="QKE90470.1"/>
    <property type="molecule type" value="Genomic_DNA"/>
</dbReference>
<dbReference type="KEGG" id="lck:HN018_10870"/>
<dbReference type="Gene3D" id="3.30.420.280">
    <property type="match status" value="1"/>
</dbReference>
<dbReference type="Proteomes" id="UP000500767">
    <property type="component" value="Chromosome"/>
</dbReference>
<proteinExistence type="predicted"/>